<dbReference type="AlphaFoldDB" id="A0A834I508"/>
<protein>
    <recommendedName>
        <fullName evidence="18">Glycoprotein-N-acetylgalactosamine 3-beta-galactosyltransferase 1</fullName>
        <ecNumber evidence="6">2.4.1.122</ecNumber>
    </recommendedName>
    <alternativeName>
        <fullName evidence="20">Core 1 O-glycan T-synthase</fullName>
    </alternativeName>
    <alternativeName>
        <fullName evidence="21">Core 1 UDP-galactose:N-acetylgalactosamine-alpha-R beta 1,3-galactosyltransferase 1</fullName>
    </alternativeName>
    <alternativeName>
        <fullName evidence="19">Core 1 beta1,3-galactosyltransferase 1</fullName>
    </alternativeName>
</protein>
<accession>A0A834I508</accession>
<dbReference type="GO" id="GO:0030145">
    <property type="term" value="F:manganese ion binding"/>
    <property type="evidence" value="ECO:0007669"/>
    <property type="project" value="UniProtKB-ARBA"/>
</dbReference>
<comment type="subcellular location">
    <subcellularLocation>
        <location evidence="2">Membrane</location>
        <topology evidence="2">Single-pass type II membrane protein</topology>
    </subcellularLocation>
</comment>
<keyword evidence="15" id="KW-1015">Disulfide bond</keyword>
<dbReference type="InterPro" id="IPR026050">
    <property type="entry name" value="C1GALT1/C1GALT1_chp1"/>
</dbReference>
<comment type="function">
    <text evidence="22">Glycosyltransferase that generates the core 1 O-glycan Gal-beta1-3GalNAc-alpha1-Ser/Thr (T antigen), which is a precursor for many extended O-glycans in glycoproteins.</text>
</comment>
<evidence type="ECO:0000256" key="20">
    <source>
        <dbReference type="ARBA" id="ARBA00042009"/>
    </source>
</evidence>
<keyword evidence="11" id="KW-0547">Nucleotide-binding</keyword>
<evidence type="ECO:0000256" key="5">
    <source>
        <dbReference type="ARBA" id="ARBA00011748"/>
    </source>
</evidence>
<evidence type="ECO:0000256" key="7">
    <source>
        <dbReference type="ARBA" id="ARBA00022676"/>
    </source>
</evidence>
<evidence type="ECO:0000256" key="9">
    <source>
        <dbReference type="ARBA" id="ARBA00022692"/>
    </source>
</evidence>
<evidence type="ECO:0000313" key="26">
    <source>
        <dbReference type="Proteomes" id="UP000625711"/>
    </source>
</evidence>
<proteinExistence type="inferred from homology"/>
<dbReference type="FunFam" id="3.90.550.50:FF:000017">
    <property type="entry name" value="Glycoprotein-N-acetylgalactosamine 3-beta-galactosyltransferase 1"/>
    <property type="match status" value="1"/>
</dbReference>
<evidence type="ECO:0000256" key="21">
    <source>
        <dbReference type="ARBA" id="ARBA00043065"/>
    </source>
</evidence>
<dbReference type="EMBL" id="JAACXV010013711">
    <property type="protein sequence ID" value="KAF7272752.1"/>
    <property type="molecule type" value="Genomic_DNA"/>
</dbReference>
<dbReference type="Pfam" id="PF02434">
    <property type="entry name" value="Fringe"/>
    <property type="match status" value="1"/>
</dbReference>
<evidence type="ECO:0000256" key="11">
    <source>
        <dbReference type="ARBA" id="ARBA00022741"/>
    </source>
</evidence>
<evidence type="ECO:0000256" key="3">
    <source>
        <dbReference type="ARBA" id="ARBA00004922"/>
    </source>
</evidence>
<feature type="domain" description="Fringe-like glycosyltransferase" evidence="24">
    <location>
        <begin position="86"/>
        <end position="252"/>
    </location>
</feature>
<evidence type="ECO:0000256" key="2">
    <source>
        <dbReference type="ARBA" id="ARBA00004606"/>
    </source>
</evidence>
<evidence type="ECO:0000256" key="19">
    <source>
        <dbReference type="ARBA" id="ARBA00041226"/>
    </source>
</evidence>
<keyword evidence="13 23" id="KW-1133">Transmembrane helix</keyword>
<dbReference type="PANTHER" id="PTHR23033:SF14">
    <property type="entry name" value="GLYCOPROTEIN-N-ACETYLGALACTOSAMINE 3-BETA-GALACTOSYLTRANSFERASE 1-RELATED"/>
    <property type="match status" value="1"/>
</dbReference>
<evidence type="ECO:0000256" key="10">
    <source>
        <dbReference type="ARBA" id="ARBA00022723"/>
    </source>
</evidence>
<sequence length="359" mass="41165">MSYVSLRRVHRPSIQPFLTGAVVGVLITVMLFTATSLDPASINFSIFSSKRETILRTIGDHSHHDHHHKMLNTSLSETLYEKVRVLCWIMTGPKNHKSKAQHVKATWGRRCNILIFMSTETDHSLPAVALPVIENRDNLWGKTKEAFKYVYENYYEKADWFFKGDDDTYAIMENMRYMLNDYNSSDPIYFGFRMKPYVSQGYMSGGGGYVLSKESVKRFVTEAIPNPEKCKSDNTGAEDVEIGRCLEAVGVKAGDSRDTEGRSRFLPLFLTDLLIPGAMDSSHWFWQYTYYPFEAGLECCSDNLITIHYVGPYNLYLLEYLIYHVQPFGIGYSPTLTSDNKTVYHNLTEQNKTVDKHKP</sequence>
<evidence type="ECO:0000256" key="4">
    <source>
        <dbReference type="ARBA" id="ARBA00006462"/>
    </source>
</evidence>
<keyword evidence="9 23" id="KW-0812">Transmembrane</keyword>
<evidence type="ECO:0000313" key="25">
    <source>
        <dbReference type="EMBL" id="KAF7272752.1"/>
    </source>
</evidence>
<keyword evidence="12" id="KW-0735">Signal-anchor</keyword>
<dbReference type="GO" id="GO:0000166">
    <property type="term" value="F:nucleotide binding"/>
    <property type="evidence" value="ECO:0007669"/>
    <property type="project" value="UniProtKB-KW"/>
</dbReference>
<evidence type="ECO:0000256" key="16">
    <source>
        <dbReference type="ARBA" id="ARBA00023180"/>
    </source>
</evidence>
<evidence type="ECO:0000256" key="22">
    <source>
        <dbReference type="ARBA" id="ARBA00059245"/>
    </source>
</evidence>
<dbReference type="GO" id="GO:0016020">
    <property type="term" value="C:membrane"/>
    <property type="evidence" value="ECO:0007669"/>
    <property type="project" value="UniProtKB-SubCell"/>
</dbReference>
<dbReference type="Gene3D" id="3.90.550.50">
    <property type="match status" value="1"/>
</dbReference>
<feature type="transmembrane region" description="Helical" evidence="23">
    <location>
        <begin position="17"/>
        <end position="37"/>
    </location>
</feature>
<name>A0A834I508_RHYFE</name>
<dbReference type="OrthoDB" id="414175at2759"/>
<dbReference type="EC" id="2.4.1.122" evidence="6"/>
<dbReference type="InterPro" id="IPR003378">
    <property type="entry name" value="Fringe-like_glycosylTrfase"/>
</dbReference>
<evidence type="ECO:0000256" key="14">
    <source>
        <dbReference type="ARBA" id="ARBA00023136"/>
    </source>
</evidence>
<comment type="caution">
    <text evidence="25">The sequence shown here is derived from an EMBL/GenBank/DDBJ whole genome shotgun (WGS) entry which is preliminary data.</text>
</comment>
<dbReference type="PANTHER" id="PTHR23033">
    <property type="entry name" value="BETA1,3-GALACTOSYLTRANSFERASE"/>
    <property type="match status" value="1"/>
</dbReference>
<evidence type="ECO:0000256" key="17">
    <source>
        <dbReference type="ARBA" id="ARBA00023211"/>
    </source>
</evidence>
<keyword evidence="8" id="KW-0808">Transferase</keyword>
<comment type="pathway">
    <text evidence="3">Protein modification; protein glycosylation.</text>
</comment>
<evidence type="ECO:0000256" key="8">
    <source>
        <dbReference type="ARBA" id="ARBA00022679"/>
    </source>
</evidence>
<comment type="cofactor">
    <cofactor evidence="1">
        <name>Mn(2+)</name>
        <dbReference type="ChEBI" id="CHEBI:29035"/>
    </cofactor>
</comment>
<organism evidence="25 26">
    <name type="scientific">Rhynchophorus ferrugineus</name>
    <name type="common">Red palm weevil</name>
    <name type="synonym">Curculio ferrugineus</name>
    <dbReference type="NCBI Taxonomy" id="354439"/>
    <lineage>
        <taxon>Eukaryota</taxon>
        <taxon>Metazoa</taxon>
        <taxon>Ecdysozoa</taxon>
        <taxon>Arthropoda</taxon>
        <taxon>Hexapoda</taxon>
        <taxon>Insecta</taxon>
        <taxon>Pterygota</taxon>
        <taxon>Neoptera</taxon>
        <taxon>Endopterygota</taxon>
        <taxon>Coleoptera</taxon>
        <taxon>Polyphaga</taxon>
        <taxon>Cucujiformia</taxon>
        <taxon>Curculionidae</taxon>
        <taxon>Dryophthorinae</taxon>
        <taxon>Rhynchophorus</taxon>
    </lineage>
</organism>
<comment type="subunit">
    <text evidence="5">Homodimer; disulfide-linked.</text>
</comment>
<evidence type="ECO:0000256" key="13">
    <source>
        <dbReference type="ARBA" id="ARBA00022989"/>
    </source>
</evidence>
<keyword evidence="26" id="KW-1185">Reference proteome</keyword>
<evidence type="ECO:0000256" key="6">
    <source>
        <dbReference type="ARBA" id="ARBA00012557"/>
    </source>
</evidence>
<evidence type="ECO:0000256" key="12">
    <source>
        <dbReference type="ARBA" id="ARBA00022968"/>
    </source>
</evidence>
<dbReference type="GO" id="GO:0016263">
    <property type="term" value="F:glycoprotein-N-acetylgalactosamine 3-beta-galactosyltransferase activity"/>
    <property type="evidence" value="ECO:0007669"/>
    <property type="project" value="UniProtKB-EC"/>
</dbReference>
<evidence type="ECO:0000256" key="1">
    <source>
        <dbReference type="ARBA" id="ARBA00001936"/>
    </source>
</evidence>
<evidence type="ECO:0000256" key="23">
    <source>
        <dbReference type="SAM" id="Phobius"/>
    </source>
</evidence>
<comment type="similarity">
    <text evidence="4">Belongs to the glycosyltransferase 31 family. Beta3-Gal-T subfamily.</text>
</comment>
<dbReference type="UniPathway" id="UPA00378"/>
<reference evidence="25" key="1">
    <citation type="submission" date="2020-08" db="EMBL/GenBank/DDBJ databases">
        <title>Genome sequencing and assembly of the red palm weevil Rhynchophorus ferrugineus.</title>
        <authorList>
            <person name="Dias G.B."/>
            <person name="Bergman C.M."/>
            <person name="Manee M."/>
        </authorList>
    </citation>
    <scope>NUCLEOTIDE SEQUENCE</scope>
    <source>
        <strain evidence="25">AA-2017</strain>
        <tissue evidence="25">Whole larva</tissue>
    </source>
</reference>
<gene>
    <name evidence="25" type="ORF">GWI33_014505</name>
</gene>
<dbReference type="Proteomes" id="UP000625711">
    <property type="component" value="Unassembled WGS sequence"/>
</dbReference>
<evidence type="ECO:0000256" key="15">
    <source>
        <dbReference type="ARBA" id="ARBA00023157"/>
    </source>
</evidence>
<evidence type="ECO:0000256" key="18">
    <source>
        <dbReference type="ARBA" id="ARBA00040898"/>
    </source>
</evidence>
<evidence type="ECO:0000259" key="24">
    <source>
        <dbReference type="Pfam" id="PF02434"/>
    </source>
</evidence>
<keyword evidence="17" id="KW-0464">Manganese</keyword>
<keyword evidence="10" id="KW-0479">Metal-binding</keyword>
<keyword evidence="16" id="KW-0325">Glycoprotein</keyword>
<keyword evidence="14 23" id="KW-0472">Membrane</keyword>
<keyword evidence="7" id="KW-0328">Glycosyltransferase</keyword>